<dbReference type="PRINTS" id="PR00937">
    <property type="entry name" value="TBOX"/>
</dbReference>
<dbReference type="Proteomes" id="UP000092462">
    <property type="component" value="Unassembled WGS sequence"/>
</dbReference>
<organism evidence="7 8">
    <name type="scientific">Phlebotomus papatasi</name>
    <name type="common">Sandfly</name>
    <dbReference type="NCBI Taxonomy" id="29031"/>
    <lineage>
        <taxon>Eukaryota</taxon>
        <taxon>Metazoa</taxon>
        <taxon>Ecdysozoa</taxon>
        <taxon>Arthropoda</taxon>
        <taxon>Hexapoda</taxon>
        <taxon>Insecta</taxon>
        <taxon>Pterygota</taxon>
        <taxon>Neoptera</taxon>
        <taxon>Endopterygota</taxon>
        <taxon>Diptera</taxon>
        <taxon>Nematocera</taxon>
        <taxon>Psychodoidea</taxon>
        <taxon>Psychodidae</taxon>
        <taxon>Phlebotomus</taxon>
        <taxon>Phlebotomus</taxon>
    </lineage>
</organism>
<dbReference type="GO" id="GO:0001707">
    <property type="term" value="P:mesoderm formation"/>
    <property type="evidence" value="ECO:0007669"/>
    <property type="project" value="TreeGrafter"/>
</dbReference>
<dbReference type="VEuPathDB" id="VectorBase:PPAI002081"/>
<dbReference type="Pfam" id="PF00907">
    <property type="entry name" value="T-box"/>
    <property type="match status" value="1"/>
</dbReference>
<dbReference type="PANTHER" id="PTHR11267:SF106">
    <property type="entry name" value="T-RELATED PROTEIN"/>
    <property type="match status" value="1"/>
</dbReference>
<evidence type="ECO:0000313" key="8">
    <source>
        <dbReference type="Proteomes" id="UP000092462"/>
    </source>
</evidence>
<dbReference type="GO" id="GO:0003007">
    <property type="term" value="P:heart morphogenesis"/>
    <property type="evidence" value="ECO:0007669"/>
    <property type="project" value="TreeGrafter"/>
</dbReference>
<evidence type="ECO:0000256" key="6">
    <source>
        <dbReference type="PROSITE-ProRule" id="PRU00201"/>
    </source>
</evidence>
<name>A0A1B0D408_PHLPP</name>
<dbReference type="AlphaFoldDB" id="A0A1B0D408"/>
<protein>
    <submittedName>
        <fullName evidence="7">Uncharacterized protein</fullName>
    </submittedName>
</protein>
<keyword evidence="4" id="KW-0804">Transcription</keyword>
<dbReference type="InterPro" id="IPR036960">
    <property type="entry name" value="T-box_sf"/>
</dbReference>
<dbReference type="PANTHER" id="PTHR11267">
    <property type="entry name" value="T-BOX PROTEIN-RELATED"/>
    <property type="match status" value="1"/>
</dbReference>
<dbReference type="VEuPathDB" id="VectorBase:PPAPM1_000999"/>
<keyword evidence="2" id="KW-0805">Transcription regulation</keyword>
<proteinExistence type="predicted"/>
<evidence type="ECO:0000256" key="5">
    <source>
        <dbReference type="ARBA" id="ARBA00023242"/>
    </source>
</evidence>
<evidence type="ECO:0000256" key="3">
    <source>
        <dbReference type="ARBA" id="ARBA00023125"/>
    </source>
</evidence>
<dbReference type="PROSITE" id="PS01264">
    <property type="entry name" value="TBOX_2"/>
    <property type="match status" value="1"/>
</dbReference>
<dbReference type="SMART" id="SM00425">
    <property type="entry name" value="TBOX"/>
    <property type="match status" value="1"/>
</dbReference>
<dbReference type="GO" id="GO:0045893">
    <property type="term" value="P:positive regulation of DNA-templated transcription"/>
    <property type="evidence" value="ECO:0007669"/>
    <property type="project" value="InterPro"/>
</dbReference>
<evidence type="ECO:0000256" key="4">
    <source>
        <dbReference type="ARBA" id="ARBA00023163"/>
    </source>
</evidence>
<evidence type="ECO:0000256" key="2">
    <source>
        <dbReference type="ARBA" id="ARBA00023015"/>
    </source>
</evidence>
<dbReference type="Gene3D" id="2.60.40.820">
    <property type="entry name" value="Transcription factor, T-box"/>
    <property type="match status" value="1"/>
</dbReference>
<keyword evidence="3 6" id="KW-0238">DNA-binding</keyword>
<dbReference type="SUPFAM" id="SSF49417">
    <property type="entry name" value="p53-like transcription factors"/>
    <property type="match status" value="1"/>
</dbReference>
<dbReference type="InterPro" id="IPR001699">
    <property type="entry name" value="TF_T-box"/>
</dbReference>
<dbReference type="GO" id="GO:0000785">
    <property type="term" value="C:chromatin"/>
    <property type="evidence" value="ECO:0007669"/>
    <property type="project" value="TreeGrafter"/>
</dbReference>
<sequence>MFPVVKVTATGLDPAFMYTILLEFVQIDNHRWKYVNGEWVPGGKAEAPPSNPIYVHPESPNFGAHWMKEPISFAKVKLTNKTNGSGQVSTINFSKTTIV</sequence>
<dbReference type="EMBL" id="AJVK01023855">
    <property type="status" value="NOT_ANNOTATED_CDS"/>
    <property type="molecule type" value="Genomic_DNA"/>
</dbReference>
<comment type="caution">
    <text evidence="6">Lacks conserved residue(s) required for the propagation of feature annotation.</text>
</comment>
<dbReference type="GO" id="GO:0005634">
    <property type="term" value="C:nucleus"/>
    <property type="evidence" value="ECO:0007669"/>
    <property type="project" value="UniProtKB-SubCell"/>
</dbReference>
<dbReference type="PROSITE" id="PS50252">
    <property type="entry name" value="TBOX_3"/>
    <property type="match status" value="1"/>
</dbReference>
<reference evidence="7" key="1">
    <citation type="submission" date="2022-08" db="UniProtKB">
        <authorList>
            <consortium name="EnsemblMetazoa"/>
        </authorList>
    </citation>
    <scope>IDENTIFICATION</scope>
    <source>
        <strain evidence="7">Israel</strain>
    </source>
</reference>
<keyword evidence="5 6" id="KW-0539">Nucleus</keyword>
<evidence type="ECO:0000313" key="7">
    <source>
        <dbReference type="EnsemblMetazoa" id="PPAI002081-PA"/>
    </source>
</evidence>
<comment type="subcellular location">
    <subcellularLocation>
        <location evidence="1 6">Nucleus</location>
    </subcellularLocation>
</comment>
<accession>A0A1B0D408</accession>
<dbReference type="EnsemblMetazoa" id="PPAI002081-RA">
    <property type="protein sequence ID" value="PPAI002081-PA"/>
    <property type="gene ID" value="PPAI002081"/>
</dbReference>
<evidence type="ECO:0000256" key="1">
    <source>
        <dbReference type="ARBA" id="ARBA00004123"/>
    </source>
</evidence>
<dbReference type="InterPro" id="IPR046360">
    <property type="entry name" value="T-box_DNA-bd"/>
</dbReference>
<dbReference type="GO" id="GO:0001708">
    <property type="term" value="P:cell fate specification"/>
    <property type="evidence" value="ECO:0007669"/>
    <property type="project" value="TreeGrafter"/>
</dbReference>
<dbReference type="GO" id="GO:0000981">
    <property type="term" value="F:DNA-binding transcription factor activity, RNA polymerase II-specific"/>
    <property type="evidence" value="ECO:0007669"/>
    <property type="project" value="TreeGrafter"/>
</dbReference>
<dbReference type="GO" id="GO:0000978">
    <property type="term" value="F:RNA polymerase II cis-regulatory region sequence-specific DNA binding"/>
    <property type="evidence" value="ECO:0007669"/>
    <property type="project" value="InterPro"/>
</dbReference>
<dbReference type="InterPro" id="IPR008967">
    <property type="entry name" value="p53-like_TF_DNA-bd_sf"/>
</dbReference>
<dbReference type="InterPro" id="IPR018186">
    <property type="entry name" value="TF_T-box_CS"/>
</dbReference>
<keyword evidence="8" id="KW-1185">Reference proteome</keyword>